<proteinExistence type="predicted"/>
<feature type="compositionally biased region" description="Polar residues" evidence="1">
    <location>
        <begin position="41"/>
        <end position="55"/>
    </location>
</feature>
<evidence type="ECO:0000313" key="2">
    <source>
        <dbReference type="EMBL" id="KAF0455829.1"/>
    </source>
</evidence>
<organism evidence="2 3">
    <name type="scientific">Gigaspora margarita</name>
    <dbReference type="NCBI Taxonomy" id="4874"/>
    <lineage>
        <taxon>Eukaryota</taxon>
        <taxon>Fungi</taxon>
        <taxon>Fungi incertae sedis</taxon>
        <taxon>Mucoromycota</taxon>
        <taxon>Glomeromycotina</taxon>
        <taxon>Glomeromycetes</taxon>
        <taxon>Diversisporales</taxon>
        <taxon>Gigasporaceae</taxon>
        <taxon>Gigaspora</taxon>
    </lineage>
</organism>
<sequence length="177" mass="19930">MISSENELKTNNLARSWNESESDSSETSSESTSSESDSENYEVNATKKITFSNTKSSKKHKSARPKTSSKKSSNASSDKKGSKDTRSLKIPTDNISLNAFFAILRSMVDSFTHIQPKEVSINGYNMINAKFIALKDPVLNHFTSNFSDKEREKFWHKITMVFSYILQPISDLIRIAS</sequence>
<dbReference type="AlphaFoldDB" id="A0A8H3XGG1"/>
<feature type="region of interest" description="Disordered" evidence="1">
    <location>
        <begin position="1"/>
        <end position="88"/>
    </location>
</feature>
<feature type="compositionally biased region" description="Basic residues" evidence="1">
    <location>
        <begin position="56"/>
        <end position="69"/>
    </location>
</feature>
<feature type="compositionally biased region" description="Polar residues" evidence="1">
    <location>
        <begin position="1"/>
        <end position="17"/>
    </location>
</feature>
<protein>
    <submittedName>
        <fullName evidence="2">Uncharacterized protein</fullName>
    </submittedName>
</protein>
<evidence type="ECO:0000256" key="1">
    <source>
        <dbReference type="SAM" id="MobiDB-lite"/>
    </source>
</evidence>
<gene>
    <name evidence="2" type="ORF">F8M41_001396</name>
</gene>
<feature type="compositionally biased region" description="Low complexity" evidence="1">
    <location>
        <begin position="25"/>
        <end position="35"/>
    </location>
</feature>
<feature type="compositionally biased region" description="Basic and acidic residues" evidence="1">
    <location>
        <begin position="77"/>
        <end position="87"/>
    </location>
</feature>
<reference evidence="2 3" key="1">
    <citation type="journal article" date="2019" name="Environ. Microbiol.">
        <title>At the nexus of three kingdoms: the genome of the mycorrhizal fungus Gigaspora margarita provides insights into plant, endobacterial and fungal interactions.</title>
        <authorList>
            <person name="Venice F."/>
            <person name="Ghignone S."/>
            <person name="Salvioli di Fossalunga A."/>
            <person name="Amselem J."/>
            <person name="Novero M."/>
            <person name="Xianan X."/>
            <person name="Sedzielewska Toro K."/>
            <person name="Morin E."/>
            <person name="Lipzen A."/>
            <person name="Grigoriev I.V."/>
            <person name="Henrissat B."/>
            <person name="Martin F.M."/>
            <person name="Bonfante P."/>
        </authorList>
    </citation>
    <scope>NUCLEOTIDE SEQUENCE [LARGE SCALE GENOMIC DNA]</scope>
    <source>
        <strain evidence="2 3">BEG34</strain>
    </source>
</reference>
<dbReference type="Proteomes" id="UP000439903">
    <property type="component" value="Unassembled WGS sequence"/>
</dbReference>
<accession>A0A8H3XGG1</accession>
<comment type="caution">
    <text evidence="2">The sequence shown here is derived from an EMBL/GenBank/DDBJ whole genome shotgun (WGS) entry which is preliminary data.</text>
</comment>
<evidence type="ECO:0000313" key="3">
    <source>
        <dbReference type="Proteomes" id="UP000439903"/>
    </source>
</evidence>
<dbReference type="OrthoDB" id="2440537at2759"/>
<name>A0A8H3XGG1_GIGMA</name>
<keyword evidence="3" id="KW-1185">Reference proteome</keyword>
<dbReference type="EMBL" id="WTPW01001108">
    <property type="protein sequence ID" value="KAF0455829.1"/>
    <property type="molecule type" value="Genomic_DNA"/>
</dbReference>